<gene>
    <name evidence="1" type="ORF">AAE3_LOCUS5753</name>
</gene>
<organism evidence="1 2">
    <name type="scientific">Cyclocybe aegerita</name>
    <name type="common">Black poplar mushroom</name>
    <name type="synonym">Agrocybe aegerita</name>
    <dbReference type="NCBI Taxonomy" id="1973307"/>
    <lineage>
        <taxon>Eukaryota</taxon>
        <taxon>Fungi</taxon>
        <taxon>Dikarya</taxon>
        <taxon>Basidiomycota</taxon>
        <taxon>Agaricomycotina</taxon>
        <taxon>Agaricomycetes</taxon>
        <taxon>Agaricomycetidae</taxon>
        <taxon>Agaricales</taxon>
        <taxon>Agaricineae</taxon>
        <taxon>Bolbitiaceae</taxon>
        <taxon>Cyclocybe</taxon>
    </lineage>
</organism>
<name>A0A8S0WJ45_CYCAE</name>
<sequence length="290" mass="31742">MYGFDAILAISVTHCFQRRSKNTSKGQSTDNGSVGCALGVREWEFVALMEQWVGGRRECAREWLRIREAGGGGISLGVEEVWGEVVVKDKGARAAWDIEASRTIGPTIAGESANGLECDSEDGAEDVVEVQRPSDSEVEVEAAMPSIRLNSSSRPAQHQSLQYPNLCSSSTSDPTYGSVEMTTHDPLRHRPSSMHPPPIRSLAYFDSTMLFDEATSKGMCRAHWWSDHISLVHAFIEHLVDRCSAETHFVDVYPLVVSRLVSAVHWLKATPGLDPVRPSAGLYPGVGPFS</sequence>
<keyword evidence="2" id="KW-1185">Reference proteome</keyword>
<proteinExistence type="predicted"/>
<dbReference type="EMBL" id="CACVBS010000040">
    <property type="protein sequence ID" value="CAA7263523.1"/>
    <property type="molecule type" value="Genomic_DNA"/>
</dbReference>
<accession>A0A8S0WJ45</accession>
<protein>
    <submittedName>
        <fullName evidence="1">Uncharacterized protein</fullName>
    </submittedName>
</protein>
<evidence type="ECO:0000313" key="1">
    <source>
        <dbReference type="EMBL" id="CAA7263523.1"/>
    </source>
</evidence>
<comment type="caution">
    <text evidence="1">The sequence shown here is derived from an EMBL/GenBank/DDBJ whole genome shotgun (WGS) entry which is preliminary data.</text>
</comment>
<dbReference type="AlphaFoldDB" id="A0A8S0WJ45"/>
<reference evidence="1 2" key="1">
    <citation type="submission" date="2020-01" db="EMBL/GenBank/DDBJ databases">
        <authorList>
            <person name="Gupta K D."/>
        </authorList>
    </citation>
    <scope>NUCLEOTIDE SEQUENCE [LARGE SCALE GENOMIC DNA]</scope>
</reference>
<evidence type="ECO:0000313" key="2">
    <source>
        <dbReference type="Proteomes" id="UP000467700"/>
    </source>
</evidence>
<dbReference type="Proteomes" id="UP000467700">
    <property type="component" value="Unassembled WGS sequence"/>
</dbReference>